<name>A0ABV5ZFK1_9GAMM</name>
<evidence type="ECO:0000313" key="3">
    <source>
        <dbReference type="Proteomes" id="UP001589628"/>
    </source>
</evidence>
<keyword evidence="3" id="KW-1185">Reference proteome</keyword>
<keyword evidence="1" id="KW-0812">Transmembrane</keyword>
<keyword evidence="1" id="KW-0472">Membrane</keyword>
<accession>A0ABV5ZFK1</accession>
<reference evidence="2 3" key="1">
    <citation type="submission" date="2024-09" db="EMBL/GenBank/DDBJ databases">
        <authorList>
            <person name="Sun Q."/>
            <person name="Mori K."/>
        </authorList>
    </citation>
    <scope>NUCLEOTIDE SEQUENCE [LARGE SCALE GENOMIC DNA]</scope>
    <source>
        <strain evidence="2 3">ATCC 51285</strain>
    </source>
</reference>
<feature type="transmembrane region" description="Helical" evidence="1">
    <location>
        <begin position="245"/>
        <end position="263"/>
    </location>
</feature>
<comment type="caution">
    <text evidence="2">The sequence shown here is derived from an EMBL/GenBank/DDBJ whole genome shotgun (WGS) entry which is preliminary data.</text>
</comment>
<evidence type="ECO:0000256" key="1">
    <source>
        <dbReference type="SAM" id="Phobius"/>
    </source>
</evidence>
<dbReference type="EMBL" id="JBHLZN010000003">
    <property type="protein sequence ID" value="MFB9886889.1"/>
    <property type="molecule type" value="Genomic_DNA"/>
</dbReference>
<keyword evidence="1" id="KW-1133">Transmembrane helix</keyword>
<evidence type="ECO:0000313" key="2">
    <source>
        <dbReference type="EMBL" id="MFB9886889.1"/>
    </source>
</evidence>
<feature type="transmembrane region" description="Helical" evidence="1">
    <location>
        <begin position="132"/>
        <end position="155"/>
    </location>
</feature>
<sequence length="295" mass="33514">MDEAALKAVLDMPSWLGSGLISGVGGVLGLLLLFLFFRWRMGSSYGVTNRLYALLIGGADFNQPSLLQFWQERQDIERFNALFNFRARNLAQIQAFTHWVAQYDLCLHQLARLHIWFDFDTRKIAKPTWHKVLPGLLILLCSYGLLIACLVTVFADSALVKLKGEERLLWLNHQEAMSFSYHPLRSKGSDWVLERGQCTAADFDANTLAATLAIQPATLNSLCQFFASETAHEQLGQLLAQQQSLVWLALLLLLPLWLSLRFLQGAILAWRSRGQLLAGIRAYRQQRQAALWKQR</sequence>
<organism evidence="2 3">
    <name type="scientific">Balneatrix alpica</name>
    <dbReference type="NCBI Taxonomy" id="75684"/>
    <lineage>
        <taxon>Bacteria</taxon>
        <taxon>Pseudomonadati</taxon>
        <taxon>Pseudomonadota</taxon>
        <taxon>Gammaproteobacteria</taxon>
        <taxon>Oceanospirillales</taxon>
        <taxon>Balneatrichaceae</taxon>
        <taxon>Balneatrix</taxon>
    </lineage>
</organism>
<protein>
    <submittedName>
        <fullName evidence="2">DUF6216 family protein</fullName>
    </submittedName>
</protein>
<dbReference type="InterPro" id="IPR046188">
    <property type="entry name" value="DUF6216"/>
</dbReference>
<dbReference type="Proteomes" id="UP001589628">
    <property type="component" value="Unassembled WGS sequence"/>
</dbReference>
<dbReference type="Pfam" id="PF19723">
    <property type="entry name" value="DUF6216"/>
    <property type="match status" value="1"/>
</dbReference>
<proteinExistence type="predicted"/>
<feature type="transmembrane region" description="Helical" evidence="1">
    <location>
        <begin position="15"/>
        <end position="37"/>
    </location>
</feature>
<gene>
    <name evidence="2" type="ORF">ACFFLH_10725</name>
</gene>
<dbReference type="RefSeq" id="WP_027312281.1">
    <property type="nucleotide sequence ID" value="NZ_JBHLZN010000003.1"/>
</dbReference>